<comment type="caution">
    <text evidence="3">The sequence shown here is derived from an EMBL/GenBank/DDBJ whole genome shotgun (WGS) entry which is preliminary data.</text>
</comment>
<dbReference type="HOGENOM" id="CLU_030660_0_0_1"/>
<feature type="compositionally biased region" description="Basic and acidic residues" evidence="1">
    <location>
        <begin position="514"/>
        <end position="536"/>
    </location>
</feature>
<keyword evidence="2" id="KW-0812">Transmembrane</keyword>
<sequence>MPVQRTLFGTPIPHIPPRRMAILLGTIAVFAVMTLVFTLPNSIPSGPSLGRFTDHRMSLPKLPKQLSSPSILNPFRQAAHAPPVQKNSTYGESKWHANWNWLSPFSSSVTLDENRSLLPPLVERPTIYTYYDHTLEKEDELKDAENAILVTWRRAWWAQGFKPIILSPAEAMNNPLYPELQRLEVESSLKVDLTRWLAWENMGTGLLCNYLTLPMGPYEDQTLSYLRRGEYPLLTRYDEMGSGIFSGSKSDITAAVKAALANPTLKDAKDFISAVPKDTFEIDPSHDSLAFYQTKIVEDKYPHIAKESEGNVAAGMHLLNKLMTSHLHQTWQNIFTKGISVVKPEPEHMSYAVEPALKLAEYLAQCPDSPMPASCPPNRPKCKPCVASTPMKISTPAFYRNTSGLYTIGTVPHPYTMSTLSRFQETIDVRWIRRESLRDVWLSTLTKELLGTGVSGTPRIIKFKEAVASPHGTSHSLWLTAEKEVPSDLDWHFGFTIPRNATDTGKSETPVPGPERRPKPVHDPKDGPIPTEEDKKKEEFLLEKAKMFGGSETPEDLLIRGAVEAWNLADTEAWRFARAFLARSRVERLKWEEEEKKYAGGAGAERGRKVGGGDGLMIIKSERMYAKSLCFMQLSGMAYVFGFSTRVQWVDIGISFGVYGGCSTVCICIQY</sequence>
<dbReference type="PANTHER" id="PTHR42055:SF1">
    <property type="entry name" value="YALI0E03476P"/>
    <property type="match status" value="1"/>
</dbReference>
<evidence type="ECO:0000256" key="2">
    <source>
        <dbReference type="SAM" id="Phobius"/>
    </source>
</evidence>
<accession>W9CMZ7</accession>
<dbReference type="AlphaFoldDB" id="W9CMZ7"/>
<feature type="transmembrane region" description="Helical" evidence="2">
    <location>
        <begin position="21"/>
        <end position="39"/>
    </location>
</feature>
<evidence type="ECO:0000256" key="1">
    <source>
        <dbReference type="SAM" id="MobiDB-lite"/>
    </source>
</evidence>
<evidence type="ECO:0000313" key="4">
    <source>
        <dbReference type="Proteomes" id="UP000019487"/>
    </source>
</evidence>
<gene>
    <name evidence="3" type="ORF">SBOR_2226</name>
</gene>
<proteinExistence type="predicted"/>
<dbReference type="OrthoDB" id="5312133at2759"/>
<dbReference type="PANTHER" id="PTHR42055">
    <property type="entry name" value="YALI0E03476P"/>
    <property type="match status" value="1"/>
</dbReference>
<name>W9CMZ7_SCLBF</name>
<keyword evidence="2" id="KW-0472">Membrane</keyword>
<dbReference type="Proteomes" id="UP000019487">
    <property type="component" value="Unassembled WGS sequence"/>
</dbReference>
<keyword evidence="4" id="KW-1185">Reference proteome</keyword>
<organism evidence="3 4">
    <name type="scientific">Sclerotinia borealis (strain F-4128)</name>
    <dbReference type="NCBI Taxonomy" id="1432307"/>
    <lineage>
        <taxon>Eukaryota</taxon>
        <taxon>Fungi</taxon>
        <taxon>Dikarya</taxon>
        <taxon>Ascomycota</taxon>
        <taxon>Pezizomycotina</taxon>
        <taxon>Leotiomycetes</taxon>
        <taxon>Helotiales</taxon>
        <taxon>Sclerotiniaceae</taxon>
        <taxon>Sclerotinia</taxon>
    </lineage>
</organism>
<feature type="region of interest" description="Disordered" evidence="1">
    <location>
        <begin position="499"/>
        <end position="536"/>
    </location>
</feature>
<reference evidence="3 4" key="1">
    <citation type="journal article" date="2014" name="Genome Announc.">
        <title>Draft genome sequence of Sclerotinia borealis, a psychrophilic plant pathogenic fungus.</title>
        <authorList>
            <person name="Mardanov A.V."/>
            <person name="Beletsky A.V."/>
            <person name="Kadnikov V.V."/>
            <person name="Ignatov A.N."/>
            <person name="Ravin N.V."/>
        </authorList>
    </citation>
    <scope>NUCLEOTIDE SEQUENCE [LARGE SCALE GENOMIC DNA]</scope>
    <source>
        <strain evidence="4">F-4157</strain>
    </source>
</reference>
<protein>
    <submittedName>
        <fullName evidence="3">Uncharacterized protein</fullName>
    </submittedName>
</protein>
<dbReference type="EMBL" id="AYSA01000087">
    <property type="protein sequence ID" value="ESZ97398.1"/>
    <property type="molecule type" value="Genomic_DNA"/>
</dbReference>
<evidence type="ECO:0000313" key="3">
    <source>
        <dbReference type="EMBL" id="ESZ97398.1"/>
    </source>
</evidence>
<keyword evidence="2" id="KW-1133">Transmembrane helix</keyword>